<evidence type="ECO:0000259" key="2">
    <source>
        <dbReference type="PROSITE" id="PS50878"/>
    </source>
</evidence>
<dbReference type="GO" id="GO:0003964">
    <property type="term" value="F:RNA-directed DNA polymerase activity"/>
    <property type="evidence" value="ECO:0007669"/>
    <property type="project" value="UniProtKB-KW"/>
</dbReference>
<dbReference type="InterPro" id="IPR051083">
    <property type="entry name" value="GrpII_Intron_Splice-Mob/Def"/>
</dbReference>
<evidence type="ECO:0000313" key="3">
    <source>
        <dbReference type="EMBL" id="VFJ44518.1"/>
    </source>
</evidence>
<dbReference type="Pfam" id="PF00078">
    <property type="entry name" value="RVT_1"/>
    <property type="match status" value="1"/>
</dbReference>
<dbReference type="Gene3D" id="3.30.70.270">
    <property type="match status" value="1"/>
</dbReference>
<name>A0A450TS96_9GAMM</name>
<dbReference type="PANTHER" id="PTHR34047">
    <property type="entry name" value="NUCLEAR INTRON MATURASE 1, MITOCHONDRIAL-RELATED"/>
    <property type="match status" value="1"/>
</dbReference>
<gene>
    <name evidence="4" type="ORF">BECKDK2373B_GA0170837_13133</name>
    <name evidence="3" type="ORF">BECKDK2373C_GA0170839_100858</name>
</gene>
<keyword evidence="4" id="KW-0695">RNA-directed DNA polymerase</keyword>
<dbReference type="EMBL" id="CAADEX010000313">
    <property type="protein sequence ID" value="VFJ71099.1"/>
    <property type="molecule type" value="Genomic_DNA"/>
</dbReference>
<dbReference type="NCBIfam" id="TIGR04416">
    <property type="entry name" value="group_II_RT_mat"/>
    <property type="match status" value="1"/>
</dbReference>
<dbReference type="AlphaFoldDB" id="A0A450TS96"/>
<evidence type="ECO:0000313" key="4">
    <source>
        <dbReference type="EMBL" id="VFJ71099.1"/>
    </source>
</evidence>
<evidence type="ECO:0000256" key="1">
    <source>
        <dbReference type="ARBA" id="ARBA00034120"/>
    </source>
</evidence>
<dbReference type="InterPro" id="IPR030931">
    <property type="entry name" value="Group_II_RT_mat"/>
</dbReference>
<reference evidence="4" key="1">
    <citation type="submission" date="2019-02" db="EMBL/GenBank/DDBJ databases">
        <authorList>
            <person name="Gruber-Vodicka R. H."/>
            <person name="Seah K. B. B."/>
        </authorList>
    </citation>
    <scope>NUCLEOTIDE SEQUENCE</scope>
    <source>
        <strain evidence="3">BECK_DK161</strain>
        <strain evidence="4">BECK_DK47</strain>
    </source>
</reference>
<dbReference type="InterPro" id="IPR000477">
    <property type="entry name" value="RT_dom"/>
</dbReference>
<dbReference type="CDD" id="cd01651">
    <property type="entry name" value="RT_G2_intron"/>
    <property type="match status" value="1"/>
</dbReference>
<dbReference type="PANTHER" id="PTHR34047:SF8">
    <property type="entry name" value="PROTEIN YKFC"/>
    <property type="match status" value="1"/>
</dbReference>
<keyword evidence="4" id="KW-0548">Nucleotidyltransferase</keyword>
<comment type="similarity">
    <text evidence="1">Belongs to the bacterial reverse transcriptase family.</text>
</comment>
<sequence>MSVERFEEQSGKYLSELHESLKDGTYRPDAVKRVYIPKSDGKQRPLGIPTVKDRIVQGAVKLVIEPIFEKEFLPMSYGFRPGRGCKDALREVDGQIKAGNTWVVDADLKSYFDTIPHELLMEQVGQRISDGELLDVIRLFLKQEVMDGMESWTPTGGTPQGAVLSPLLANIYLHPLDRLITEAGMKMVRYADDFVILCENEERAQEALKHVREWTVANGLTLHPDKTHLGDCSQRGRGFEFLGYRFEAGRRWIRRKSIKALRDKIRDKTWRARSGSMGLIIEELNPMLKGWFNYFKHAHRTEYKSIDGFIRRRLRALLLRRNKRKGLGKTIKTHKRWPNAYFAKLGLFTMHEARVSACQSR</sequence>
<dbReference type="PROSITE" id="PS50878">
    <property type="entry name" value="RT_POL"/>
    <property type="match status" value="1"/>
</dbReference>
<organism evidence="4">
    <name type="scientific">Candidatus Kentrum sp. DK</name>
    <dbReference type="NCBI Taxonomy" id="2126562"/>
    <lineage>
        <taxon>Bacteria</taxon>
        <taxon>Pseudomonadati</taxon>
        <taxon>Pseudomonadota</taxon>
        <taxon>Gammaproteobacteria</taxon>
        <taxon>Candidatus Kentrum</taxon>
    </lineage>
</organism>
<dbReference type="EMBL" id="CAADEY010000008">
    <property type="protein sequence ID" value="VFJ44518.1"/>
    <property type="molecule type" value="Genomic_DNA"/>
</dbReference>
<feature type="domain" description="Reverse transcriptase" evidence="2">
    <location>
        <begin position="17"/>
        <end position="246"/>
    </location>
</feature>
<keyword evidence="4" id="KW-0808">Transferase</keyword>
<dbReference type="InterPro" id="IPR043502">
    <property type="entry name" value="DNA/RNA_pol_sf"/>
</dbReference>
<dbReference type="InterPro" id="IPR013597">
    <property type="entry name" value="Mat_intron_G2"/>
</dbReference>
<dbReference type="Pfam" id="PF08388">
    <property type="entry name" value="GIIM"/>
    <property type="match status" value="1"/>
</dbReference>
<accession>A0A450TS96</accession>
<proteinExistence type="inferred from homology"/>
<dbReference type="InterPro" id="IPR043128">
    <property type="entry name" value="Rev_trsase/Diguanyl_cyclase"/>
</dbReference>
<dbReference type="SUPFAM" id="SSF56672">
    <property type="entry name" value="DNA/RNA polymerases"/>
    <property type="match status" value="1"/>
</dbReference>
<protein>
    <submittedName>
        <fullName evidence="4">RNA-directed DNA polymerase</fullName>
    </submittedName>
</protein>